<sequence>MPLDYTYEVLRCTFPTEGVLHVELNRPKGVYTSFNNHTFWREYKDCFDKVAEDGDVRAVVVSSNARIFTAGLDLSSSGLVDPKASPGAGPVAKPDAGRRAFHIRREVLKTQESFNAMESCDKPVIVAAHGKVVGGGIDLMTAADMRYCSEDATFTIKEVDVGLAADVGTLQRLQHAVGNPSFAREVVYTARWFTAAEALQHGLVSKVLPTKEDAVREALKVAAEIASKSPLAVTGSKNILNYSRDHSVADGLNYVAVWNAAALQSSDVATAAMASLKKQVAKFPKL</sequence>
<evidence type="ECO:0000256" key="8">
    <source>
        <dbReference type="ARBA" id="ARBA00023235"/>
    </source>
</evidence>
<accession>A0A139AP49</accession>
<organism evidence="9 10">
    <name type="scientific">Gonapodya prolifera (strain JEL478)</name>
    <name type="common">Monoblepharis prolifera</name>
    <dbReference type="NCBI Taxonomy" id="1344416"/>
    <lineage>
        <taxon>Eukaryota</taxon>
        <taxon>Fungi</taxon>
        <taxon>Fungi incertae sedis</taxon>
        <taxon>Chytridiomycota</taxon>
        <taxon>Chytridiomycota incertae sedis</taxon>
        <taxon>Monoblepharidomycetes</taxon>
        <taxon>Monoblepharidales</taxon>
        <taxon>Gonapodyaceae</taxon>
        <taxon>Gonapodya</taxon>
    </lineage>
</organism>
<proteinExistence type="inferred from homology"/>
<dbReference type="Pfam" id="PF00378">
    <property type="entry name" value="ECH_1"/>
    <property type="match status" value="1"/>
</dbReference>
<dbReference type="AlphaFoldDB" id="A0A139AP49"/>
<dbReference type="GO" id="GO:0005739">
    <property type="term" value="C:mitochondrion"/>
    <property type="evidence" value="ECO:0007669"/>
    <property type="project" value="TreeGrafter"/>
</dbReference>
<comment type="similarity">
    <text evidence="3">Belongs to the enoyl-CoA hydratase/isomerase family.</text>
</comment>
<comment type="pathway">
    <text evidence="2">Lipid metabolism; fatty acid beta-oxidation.</text>
</comment>
<evidence type="ECO:0000256" key="6">
    <source>
        <dbReference type="ARBA" id="ARBA00023098"/>
    </source>
</evidence>
<dbReference type="Gene3D" id="1.10.12.10">
    <property type="entry name" value="Lyase 2-enoyl-coa Hydratase, Chain A, domain 2"/>
    <property type="match status" value="1"/>
</dbReference>
<keyword evidence="4" id="KW-0276">Fatty acid metabolism</keyword>
<dbReference type="FunFam" id="1.10.12.10:FF:000004">
    <property type="entry name" value="Delta3,5-delta2,4-dienoyl-CoA isomerase"/>
    <property type="match status" value="1"/>
</dbReference>
<dbReference type="InterPro" id="IPR001753">
    <property type="entry name" value="Enoyl-CoA_hydra/iso"/>
</dbReference>
<evidence type="ECO:0000256" key="2">
    <source>
        <dbReference type="ARBA" id="ARBA00005005"/>
    </source>
</evidence>
<dbReference type="InterPro" id="IPR014748">
    <property type="entry name" value="Enoyl-CoA_hydra_C"/>
</dbReference>
<evidence type="ECO:0000313" key="10">
    <source>
        <dbReference type="Proteomes" id="UP000070544"/>
    </source>
</evidence>
<evidence type="ECO:0000256" key="7">
    <source>
        <dbReference type="ARBA" id="ARBA00023140"/>
    </source>
</evidence>
<dbReference type="PANTHER" id="PTHR43149:SF1">
    <property type="entry name" value="DELTA(3,5)-DELTA(2,4)-DIENOYL-COA ISOMERASE, MITOCHONDRIAL"/>
    <property type="match status" value="1"/>
</dbReference>
<protein>
    <submittedName>
        <fullName evidence="9">Enoyl CoA hydratase 1</fullName>
    </submittedName>
</protein>
<name>A0A139AP49_GONPJ</name>
<dbReference type="PANTHER" id="PTHR43149">
    <property type="entry name" value="ENOYL-COA HYDRATASE"/>
    <property type="match status" value="1"/>
</dbReference>
<keyword evidence="7" id="KW-0576">Peroxisome</keyword>
<dbReference type="UniPathway" id="UPA00659"/>
<dbReference type="FunFam" id="3.90.226.10:FF:000024">
    <property type="entry name" value="Delta3,5-delta2,4-dienoyl-CoA isomerase"/>
    <property type="match status" value="1"/>
</dbReference>
<keyword evidence="10" id="KW-1185">Reference proteome</keyword>
<dbReference type="Proteomes" id="UP000070544">
    <property type="component" value="Unassembled WGS sequence"/>
</dbReference>
<dbReference type="InterPro" id="IPR045002">
    <property type="entry name" value="Ech1-like"/>
</dbReference>
<dbReference type="GO" id="GO:0006635">
    <property type="term" value="P:fatty acid beta-oxidation"/>
    <property type="evidence" value="ECO:0007669"/>
    <property type="project" value="UniProtKB-UniPathway"/>
</dbReference>
<dbReference type="GO" id="GO:0005777">
    <property type="term" value="C:peroxisome"/>
    <property type="evidence" value="ECO:0007669"/>
    <property type="project" value="UniProtKB-SubCell"/>
</dbReference>
<dbReference type="STRING" id="1344416.A0A139AP49"/>
<evidence type="ECO:0000256" key="1">
    <source>
        <dbReference type="ARBA" id="ARBA00004275"/>
    </source>
</evidence>
<keyword evidence="5" id="KW-0007">Acetylation</keyword>
<dbReference type="CDD" id="cd06558">
    <property type="entry name" value="crotonase-like"/>
    <property type="match status" value="1"/>
</dbReference>
<gene>
    <name evidence="9" type="ORF">M427DRAFT_132839</name>
</gene>
<dbReference type="OMA" id="VGGGCQL"/>
<keyword evidence="8" id="KW-0413">Isomerase</keyword>
<evidence type="ECO:0000256" key="5">
    <source>
        <dbReference type="ARBA" id="ARBA00022990"/>
    </source>
</evidence>
<dbReference type="OrthoDB" id="14970at2759"/>
<reference evidence="9 10" key="1">
    <citation type="journal article" date="2015" name="Genome Biol. Evol.">
        <title>Phylogenomic analyses indicate that early fungi evolved digesting cell walls of algal ancestors of land plants.</title>
        <authorList>
            <person name="Chang Y."/>
            <person name="Wang S."/>
            <person name="Sekimoto S."/>
            <person name="Aerts A.L."/>
            <person name="Choi C."/>
            <person name="Clum A."/>
            <person name="LaButti K.M."/>
            <person name="Lindquist E.A."/>
            <person name="Yee Ngan C."/>
            <person name="Ohm R.A."/>
            <person name="Salamov A.A."/>
            <person name="Grigoriev I.V."/>
            <person name="Spatafora J.W."/>
            <person name="Berbee M.L."/>
        </authorList>
    </citation>
    <scope>NUCLEOTIDE SEQUENCE [LARGE SCALE GENOMIC DNA]</scope>
    <source>
        <strain evidence="9 10">JEL478</strain>
    </source>
</reference>
<dbReference type="InterPro" id="IPR029045">
    <property type="entry name" value="ClpP/crotonase-like_dom_sf"/>
</dbReference>
<dbReference type="SUPFAM" id="SSF52096">
    <property type="entry name" value="ClpP/crotonase"/>
    <property type="match status" value="1"/>
</dbReference>
<dbReference type="Gene3D" id="3.90.226.10">
    <property type="entry name" value="2-enoyl-CoA Hydratase, Chain A, domain 1"/>
    <property type="match status" value="1"/>
</dbReference>
<evidence type="ECO:0000256" key="3">
    <source>
        <dbReference type="ARBA" id="ARBA00005254"/>
    </source>
</evidence>
<comment type="subcellular location">
    <subcellularLocation>
        <location evidence="1">Peroxisome</location>
    </subcellularLocation>
</comment>
<dbReference type="EMBL" id="KQ965742">
    <property type="protein sequence ID" value="KXS18520.1"/>
    <property type="molecule type" value="Genomic_DNA"/>
</dbReference>
<evidence type="ECO:0000256" key="4">
    <source>
        <dbReference type="ARBA" id="ARBA00022832"/>
    </source>
</evidence>
<evidence type="ECO:0000313" key="9">
    <source>
        <dbReference type="EMBL" id="KXS18520.1"/>
    </source>
</evidence>
<keyword evidence="6" id="KW-0443">Lipid metabolism</keyword>
<dbReference type="GO" id="GO:0051750">
    <property type="term" value="F:delta(3,5)-delta(2,4)-dienoyl-CoA isomerase activity"/>
    <property type="evidence" value="ECO:0007669"/>
    <property type="project" value="TreeGrafter"/>
</dbReference>